<feature type="compositionally biased region" description="Polar residues" evidence="1">
    <location>
        <begin position="311"/>
        <end position="321"/>
    </location>
</feature>
<feature type="region of interest" description="Disordered" evidence="1">
    <location>
        <begin position="310"/>
        <end position="336"/>
    </location>
</feature>
<gene>
    <name evidence="2" type="ORF">F53441_13459</name>
</gene>
<feature type="compositionally biased region" description="Polar residues" evidence="1">
    <location>
        <begin position="165"/>
        <end position="176"/>
    </location>
</feature>
<feature type="compositionally biased region" description="Acidic residues" evidence="1">
    <location>
        <begin position="114"/>
        <end position="123"/>
    </location>
</feature>
<feature type="compositionally biased region" description="Low complexity" evidence="1">
    <location>
        <begin position="197"/>
        <end position="207"/>
    </location>
</feature>
<feature type="compositionally biased region" description="Acidic residues" evidence="1">
    <location>
        <begin position="325"/>
        <end position="335"/>
    </location>
</feature>
<feature type="compositionally biased region" description="Pro residues" evidence="1">
    <location>
        <begin position="128"/>
        <end position="141"/>
    </location>
</feature>
<proteinExistence type="predicted"/>
<evidence type="ECO:0000313" key="3">
    <source>
        <dbReference type="Proteomes" id="UP000605986"/>
    </source>
</evidence>
<protein>
    <submittedName>
        <fullName evidence="2">Uncharacterized protein</fullName>
    </submittedName>
</protein>
<keyword evidence="3" id="KW-1185">Reference proteome</keyword>
<feature type="compositionally biased region" description="Basic and acidic residues" evidence="1">
    <location>
        <begin position="651"/>
        <end position="669"/>
    </location>
</feature>
<sequence>MGGKAFTHGKYRLETPRMPREVYLYVKNQVIRDLTETFRWIDTPIEAPGKTDFGDIDVFVSQGVGCNIDKNYLIGVIENAIGAEYKLVEPGKDRVAGSFAIPWPDELPLPPGYNDDDDAGDDESSPRLPTPPPRRFFPPGGPATGMVEKSKSAVPYCTAGPPVSTGPSNSKPTPQGDSEPGAQANCSKDAKGKGKATDAAAAGSQTQPSSDAADGASITQSELSSVPSAATAPPTSGRRRSSWFNKETFGKGTFGKGTFGRRTFSKGAFGRVISGKHTSGNDTFGKGTLKKGRALFSSPRTLSISMLFKRGQSSQESGEFSNNDNDNDDEEDDDGTINTLEVYGSEPEINPGTVKIKRKRPPYKSILLDNPFKRRRRLYIQVDVRWCIAYKHCEFLRFVQSHGDMWQILGSIIRPFGLTVDDRALWLRASEIERNNWERSKIQLTSNPNEILRFLGLPIPEYWRPFTSVEAMFNYIANCPMFSVPPDYDVEKVRASARAKDRRRLAQRPVYREWVEVFKPRCRDQGLYTESSLTRDLVKDKAFDAFRIGTQYHQQVREFVYDSQRAKIRKDFIKGNCPVPEGPDDIEGFHSRARTIKAMSEIVLDRVDSSRYRVEAPDCLWKPNGLFDMDRTEAFIKSKMKFVAFQAQQNHEKEQERLKQEQMERGVREEDVEGQGQTPREALYPDAFNYF</sequence>
<organism evidence="2 3">
    <name type="scientific">Fusarium austroafricanum</name>
    <dbReference type="NCBI Taxonomy" id="2364996"/>
    <lineage>
        <taxon>Eukaryota</taxon>
        <taxon>Fungi</taxon>
        <taxon>Dikarya</taxon>
        <taxon>Ascomycota</taxon>
        <taxon>Pezizomycotina</taxon>
        <taxon>Sordariomycetes</taxon>
        <taxon>Hypocreomycetidae</taxon>
        <taxon>Hypocreales</taxon>
        <taxon>Nectriaceae</taxon>
        <taxon>Fusarium</taxon>
        <taxon>Fusarium concolor species complex</taxon>
    </lineage>
</organism>
<name>A0A8H4JP29_9HYPO</name>
<dbReference type="EMBL" id="JAADJG010000836">
    <property type="protein sequence ID" value="KAF4435755.1"/>
    <property type="molecule type" value="Genomic_DNA"/>
</dbReference>
<dbReference type="OrthoDB" id="4708870at2759"/>
<evidence type="ECO:0000256" key="1">
    <source>
        <dbReference type="SAM" id="MobiDB-lite"/>
    </source>
</evidence>
<evidence type="ECO:0000313" key="2">
    <source>
        <dbReference type="EMBL" id="KAF4435755.1"/>
    </source>
</evidence>
<comment type="caution">
    <text evidence="2">The sequence shown here is derived from an EMBL/GenBank/DDBJ whole genome shotgun (WGS) entry which is preliminary data.</text>
</comment>
<dbReference type="Proteomes" id="UP000605986">
    <property type="component" value="Unassembled WGS sequence"/>
</dbReference>
<reference evidence="2" key="1">
    <citation type="submission" date="2020-01" db="EMBL/GenBank/DDBJ databases">
        <title>Identification and distribution of gene clusters putatively required for synthesis of sphingolipid metabolism inhibitors in phylogenetically diverse species of the filamentous fungus Fusarium.</title>
        <authorList>
            <person name="Kim H.-S."/>
            <person name="Busman M."/>
            <person name="Brown D.W."/>
            <person name="Divon H."/>
            <person name="Uhlig S."/>
            <person name="Proctor R.H."/>
        </authorList>
    </citation>
    <scope>NUCLEOTIDE SEQUENCE</scope>
    <source>
        <strain evidence="2">NRRL 53441</strain>
    </source>
</reference>
<accession>A0A8H4JP29</accession>
<feature type="region of interest" description="Disordered" evidence="1">
    <location>
        <begin position="651"/>
        <end position="685"/>
    </location>
</feature>
<feature type="compositionally biased region" description="Polar residues" evidence="1">
    <location>
        <begin position="217"/>
        <end position="228"/>
    </location>
</feature>
<feature type="region of interest" description="Disordered" evidence="1">
    <location>
        <begin position="103"/>
        <end position="249"/>
    </location>
</feature>
<dbReference type="AlphaFoldDB" id="A0A8H4JP29"/>